<gene>
    <name evidence="3" type="ORF">ACFQ03_01640</name>
</gene>
<evidence type="ECO:0000256" key="1">
    <source>
        <dbReference type="SAM" id="SignalP"/>
    </source>
</evidence>
<evidence type="ECO:0000313" key="3">
    <source>
        <dbReference type="EMBL" id="MFD0867851.1"/>
    </source>
</evidence>
<evidence type="ECO:0000259" key="2">
    <source>
        <dbReference type="PROSITE" id="PS51272"/>
    </source>
</evidence>
<feature type="chain" id="PRO_5045339377" evidence="1">
    <location>
        <begin position="32"/>
        <end position="772"/>
    </location>
</feature>
<protein>
    <submittedName>
        <fullName evidence="3">S-layer homology domain-containing protein</fullName>
    </submittedName>
</protein>
<feature type="domain" description="SLH" evidence="2">
    <location>
        <begin position="47"/>
        <end position="110"/>
    </location>
</feature>
<keyword evidence="1" id="KW-0732">Signal</keyword>
<keyword evidence="4" id="KW-1185">Reference proteome</keyword>
<feature type="signal peptide" evidence="1">
    <location>
        <begin position="1"/>
        <end position="31"/>
    </location>
</feature>
<feature type="domain" description="SLH" evidence="2">
    <location>
        <begin position="184"/>
        <end position="247"/>
    </location>
</feature>
<dbReference type="Pfam" id="PF00395">
    <property type="entry name" value="SLH"/>
    <property type="match status" value="2"/>
</dbReference>
<dbReference type="InterPro" id="IPR001119">
    <property type="entry name" value="SLH_dom"/>
</dbReference>
<dbReference type="PROSITE" id="PS51272">
    <property type="entry name" value="SLH"/>
    <property type="match status" value="2"/>
</dbReference>
<comment type="caution">
    <text evidence="3">The sequence shown here is derived from an EMBL/GenBank/DDBJ whole genome shotgun (WGS) entry which is preliminary data.</text>
</comment>
<accession>A0ABW3D4K3</accession>
<name>A0ABW3D4K3_9BACL</name>
<dbReference type="EMBL" id="JBHTIU010000003">
    <property type="protein sequence ID" value="MFD0867851.1"/>
    <property type="molecule type" value="Genomic_DNA"/>
</dbReference>
<reference evidence="4" key="1">
    <citation type="journal article" date="2019" name="Int. J. Syst. Evol. Microbiol.">
        <title>The Global Catalogue of Microorganisms (GCM) 10K type strain sequencing project: providing services to taxonomists for standard genome sequencing and annotation.</title>
        <authorList>
            <consortium name="The Broad Institute Genomics Platform"/>
            <consortium name="The Broad Institute Genome Sequencing Center for Infectious Disease"/>
            <person name="Wu L."/>
            <person name="Ma J."/>
        </authorList>
    </citation>
    <scope>NUCLEOTIDE SEQUENCE [LARGE SCALE GENOMIC DNA]</scope>
    <source>
        <strain evidence="4">CCUG 57263</strain>
    </source>
</reference>
<evidence type="ECO:0000313" key="4">
    <source>
        <dbReference type="Proteomes" id="UP001597120"/>
    </source>
</evidence>
<sequence length="772" mass="85381">MKSGKKKTEKMIVSLVVSAMVVGSQAGGAYAAEWKPAGGMVQAAAALNYKFDDVPTSHWAHQFVTKLALQGIVQGRDEGKYVPDDKVSQEEVIVLAIRLMGLEQEALKLKTENYVLPFSVSDYARGYVITAIEKGLISIGEEGSNTSSGSKSWGTKSASREWVAKIVIRSVNKQQEANQKKSQSTGFSDNNKISDENIGFINEALSLKIVDGFEDNTFRPQESVTRAQMATFISRAQQYSSYQSDKVITGTVQAITGNSVQLIDSRGQSRTLSINSSSVIYGKGSTGKISWSDIKPGYTVYTIAQDNTAYYIEVTDQVSYQSTEGTVENIDLSVMKLILKVGDRSEVYDLMSGTSVTDKDGLGQSLSSVVKGSKIEIRRTADQKVAHIIIKEAPVNKTAVGTFVSVNKDSKKLTVNETDGGKQEYAYADNLPVIYKEGMRSLDHIFEGDTVRIRVENNIVVELEVVTTKVEMIKEGKLDYIKLDNRAPYLTIQFADNQFGTYSFDTNTVEVIMPWKLSSSIAELQEGDDITVYLGSDDKVKKVFVGERKQKVNYMATIHSYDSKSKYLTVIVDGKPEIFELNDKVSLTYNGTSIAIETFDKMFPIGQKVDLTYNSKDELINISYSFGYEGVISMINPTTRELKLKMPNGQYVDLKLNTYVAVEGLNQDNLTLDHLKVGDSIRAGMSNQHDYVFQIQKKQTINYELTAKNESSRQLTVKDQNGSAFYYTLPHDAKILSAADTAITFAQLSPGTKIAITFVGKNIQQVKLITSN</sequence>
<proteinExistence type="predicted"/>
<dbReference type="RefSeq" id="WP_379285638.1">
    <property type="nucleotide sequence ID" value="NZ_JBHTIU010000003.1"/>
</dbReference>
<organism evidence="3 4">
    <name type="scientific">Paenibacillus residui</name>
    <dbReference type="NCBI Taxonomy" id="629724"/>
    <lineage>
        <taxon>Bacteria</taxon>
        <taxon>Bacillati</taxon>
        <taxon>Bacillota</taxon>
        <taxon>Bacilli</taxon>
        <taxon>Bacillales</taxon>
        <taxon>Paenibacillaceae</taxon>
        <taxon>Paenibacillus</taxon>
    </lineage>
</organism>
<dbReference type="Proteomes" id="UP001597120">
    <property type="component" value="Unassembled WGS sequence"/>
</dbReference>